<feature type="transmembrane region" description="Helical" evidence="2">
    <location>
        <begin position="24"/>
        <end position="48"/>
    </location>
</feature>
<dbReference type="Gene3D" id="1.25.40.10">
    <property type="entry name" value="Tetratricopeptide repeat domain"/>
    <property type="match status" value="2"/>
</dbReference>
<organism evidence="3 4">
    <name type="scientific">Turnera subulata</name>
    <dbReference type="NCBI Taxonomy" id="218843"/>
    <lineage>
        <taxon>Eukaryota</taxon>
        <taxon>Viridiplantae</taxon>
        <taxon>Streptophyta</taxon>
        <taxon>Embryophyta</taxon>
        <taxon>Tracheophyta</taxon>
        <taxon>Spermatophyta</taxon>
        <taxon>Magnoliopsida</taxon>
        <taxon>eudicotyledons</taxon>
        <taxon>Gunneridae</taxon>
        <taxon>Pentapetalae</taxon>
        <taxon>rosids</taxon>
        <taxon>fabids</taxon>
        <taxon>Malpighiales</taxon>
        <taxon>Passifloraceae</taxon>
        <taxon>Turnera</taxon>
    </lineage>
</organism>
<dbReference type="PANTHER" id="PTHR47926">
    <property type="entry name" value="PENTATRICOPEPTIDE REPEAT-CONTAINING PROTEIN"/>
    <property type="match status" value="1"/>
</dbReference>
<keyword evidence="2" id="KW-1133">Transmembrane helix</keyword>
<reference evidence="3" key="2">
    <citation type="journal article" date="2023" name="Plants (Basel)">
        <title>Annotation of the Turnera subulata (Passifloraceae) Draft Genome Reveals the S-Locus Evolved after the Divergence of Turneroideae from Passifloroideae in a Stepwise Manner.</title>
        <authorList>
            <person name="Henning P.M."/>
            <person name="Roalson E.H."/>
            <person name="Mir W."/>
            <person name="McCubbin A.G."/>
            <person name="Shore J.S."/>
        </authorList>
    </citation>
    <scope>NUCLEOTIDE SEQUENCE</scope>
    <source>
        <strain evidence="3">F60SS</strain>
    </source>
</reference>
<dbReference type="EMBL" id="JAKUCV010000871">
    <property type="protein sequence ID" value="KAJ4848575.1"/>
    <property type="molecule type" value="Genomic_DNA"/>
</dbReference>
<reference evidence="3" key="1">
    <citation type="submission" date="2022-02" db="EMBL/GenBank/DDBJ databases">
        <authorList>
            <person name="Henning P.M."/>
            <person name="McCubbin A.G."/>
            <person name="Shore J.S."/>
        </authorList>
    </citation>
    <scope>NUCLEOTIDE SEQUENCE</scope>
    <source>
        <strain evidence="3">F60SS</strain>
        <tissue evidence="3">Leaves</tissue>
    </source>
</reference>
<protein>
    <recommendedName>
        <fullName evidence="5">Pentatricopeptide repeat-containing protein</fullName>
    </recommendedName>
</protein>
<dbReference type="OrthoDB" id="185373at2759"/>
<accession>A0A9Q0GEH1</accession>
<evidence type="ECO:0000256" key="2">
    <source>
        <dbReference type="SAM" id="Phobius"/>
    </source>
</evidence>
<name>A0A9Q0GEH1_9ROSI</name>
<proteinExistence type="predicted"/>
<keyword evidence="2" id="KW-0472">Membrane</keyword>
<keyword evidence="4" id="KW-1185">Reference proteome</keyword>
<comment type="caution">
    <text evidence="3">The sequence shown here is derived from an EMBL/GenBank/DDBJ whole genome shotgun (WGS) entry which is preliminary data.</text>
</comment>
<evidence type="ECO:0000256" key="1">
    <source>
        <dbReference type="ARBA" id="ARBA00022737"/>
    </source>
</evidence>
<keyword evidence="2" id="KW-0812">Transmembrane</keyword>
<evidence type="ECO:0008006" key="5">
    <source>
        <dbReference type="Google" id="ProtNLM"/>
    </source>
</evidence>
<gene>
    <name evidence="3" type="ORF">Tsubulata_040958</name>
</gene>
<dbReference type="NCBIfam" id="TIGR00756">
    <property type="entry name" value="PPR"/>
    <property type="match status" value="1"/>
</dbReference>
<dbReference type="InterPro" id="IPR011990">
    <property type="entry name" value="TPR-like_helical_dom_sf"/>
</dbReference>
<keyword evidence="1" id="KW-0677">Repeat</keyword>
<dbReference type="GO" id="GO:0009451">
    <property type="term" value="P:RNA modification"/>
    <property type="evidence" value="ECO:0007669"/>
    <property type="project" value="InterPro"/>
</dbReference>
<dbReference type="AlphaFoldDB" id="A0A9Q0GEH1"/>
<dbReference type="Proteomes" id="UP001141552">
    <property type="component" value="Unassembled WGS sequence"/>
</dbReference>
<dbReference type="Pfam" id="PF01535">
    <property type="entry name" value="PPR"/>
    <property type="match status" value="3"/>
</dbReference>
<dbReference type="GO" id="GO:0003723">
    <property type="term" value="F:RNA binding"/>
    <property type="evidence" value="ECO:0007669"/>
    <property type="project" value="InterPro"/>
</dbReference>
<dbReference type="InterPro" id="IPR002885">
    <property type="entry name" value="PPR_rpt"/>
</dbReference>
<evidence type="ECO:0000313" key="3">
    <source>
        <dbReference type="EMBL" id="KAJ4848575.1"/>
    </source>
</evidence>
<dbReference type="InterPro" id="IPR046960">
    <property type="entry name" value="PPR_At4g14850-like_plant"/>
</dbReference>
<sequence length="152" mass="16951">MSCPEWSRPVVGCRRCESREAGAIVLLMCLGSMRILWLVLSSLFHMYVQLNRITEARRVFDRMPQPDVVTCSALVSQYARRGFVVMMPGVCNALITGLSRNGLIADAMGAFRKFKAQGLDLIVVSWTSMVAGCFQNGKDIEADFPERSRVRG</sequence>
<evidence type="ECO:0000313" key="4">
    <source>
        <dbReference type="Proteomes" id="UP001141552"/>
    </source>
</evidence>